<evidence type="ECO:0000313" key="4">
    <source>
        <dbReference type="Proteomes" id="UP001285441"/>
    </source>
</evidence>
<sequence length="483" mass="53386">MPFCGKPSTACLPCRQKRRRCDKLQPGCTQCVRAMVACPGYRDMSTVYFRDQTKEVAKKVEEAKARSSRTRPPTPPRQTDLIKLALPTPVHQVATNYFLAFYAPATAFSYLSTSPRGREDIPNSVLVATSLALFSREANQPSLIDQARQHYITAIAETNAALASPSLAIRDATLSSVLLLALFEATLFRGRSSPTSWTAHTLGATALLALRGEQQFQTPLGRALFRHASASISTSCMQHNKPVPPEIIRLGHQLAKTDCPEAPLDLSIRLLPILDDMSELLAWSDNGRRGPPADFLASVRKLDSFLVDLMDTQNKVCPFKLTDRSHWYPSYRTARFWSISRMLRILYNLWMANIAPAVAATLPVVEVDGPSSSSGGATEAFVAVLTDTATRNVDTMATDVLDSVAYFVDSSVHDSVPLVARCLIWPLAHIAICPIARYMVRDEARRQLGVLGRDFGIVQATEALCMVEEKRSMEDWLHLCFLS</sequence>
<dbReference type="EMBL" id="JAULSW010000001">
    <property type="protein sequence ID" value="KAK3395051.1"/>
    <property type="molecule type" value="Genomic_DNA"/>
</dbReference>
<proteinExistence type="predicted"/>
<dbReference type="PROSITE" id="PS00463">
    <property type="entry name" value="ZN2_CY6_FUNGAL_1"/>
    <property type="match status" value="1"/>
</dbReference>
<dbReference type="InterPro" id="IPR053175">
    <property type="entry name" value="DHMBA_Reg_Transcription_Factor"/>
</dbReference>
<dbReference type="Proteomes" id="UP001285441">
    <property type="component" value="Unassembled WGS sequence"/>
</dbReference>
<dbReference type="Pfam" id="PF11951">
    <property type="entry name" value="Fungal_trans_2"/>
    <property type="match status" value="1"/>
</dbReference>
<dbReference type="SMART" id="SM00066">
    <property type="entry name" value="GAL4"/>
    <property type="match status" value="1"/>
</dbReference>
<comment type="caution">
    <text evidence="3">The sequence shown here is derived from an EMBL/GenBank/DDBJ whole genome shotgun (WGS) entry which is preliminary data.</text>
</comment>
<dbReference type="SUPFAM" id="SSF57701">
    <property type="entry name" value="Zn2/Cys6 DNA-binding domain"/>
    <property type="match status" value="1"/>
</dbReference>
<gene>
    <name evidence="3" type="ORF">B0H63DRAFT_63742</name>
</gene>
<evidence type="ECO:0000256" key="1">
    <source>
        <dbReference type="ARBA" id="ARBA00023242"/>
    </source>
</evidence>
<keyword evidence="4" id="KW-1185">Reference proteome</keyword>
<dbReference type="AlphaFoldDB" id="A0AAE0P7Z7"/>
<name>A0AAE0P7Z7_9PEZI</name>
<dbReference type="InterPro" id="IPR036864">
    <property type="entry name" value="Zn2-C6_fun-type_DNA-bd_sf"/>
</dbReference>
<feature type="domain" description="Zn(2)-C6 fungal-type" evidence="2">
    <location>
        <begin position="10"/>
        <end position="38"/>
    </location>
</feature>
<dbReference type="InterPro" id="IPR001138">
    <property type="entry name" value="Zn2Cys6_DnaBD"/>
</dbReference>
<evidence type="ECO:0000313" key="3">
    <source>
        <dbReference type="EMBL" id="KAK3395051.1"/>
    </source>
</evidence>
<dbReference type="InterPro" id="IPR021858">
    <property type="entry name" value="Fun_TF"/>
</dbReference>
<dbReference type="CDD" id="cd00067">
    <property type="entry name" value="GAL4"/>
    <property type="match status" value="1"/>
</dbReference>
<keyword evidence="1" id="KW-0539">Nucleus</keyword>
<dbReference type="PROSITE" id="PS50048">
    <property type="entry name" value="ZN2_CY6_FUNGAL_2"/>
    <property type="match status" value="1"/>
</dbReference>
<evidence type="ECO:0000259" key="2">
    <source>
        <dbReference type="PROSITE" id="PS50048"/>
    </source>
</evidence>
<dbReference type="Pfam" id="PF00172">
    <property type="entry name" value="Zn_clus"/>
    <property type="match status" value="1"/>
</dbReference>
<dbReference type="Gene3D" id="4.10.240.10">
    <property type="entry name" value="Zn(2)-C6 fungal-type DNA-binding domain"/>
    <property type="match status" value="1"/>
</dbReference>
<reference evidence="3" key="2">
    <citation type="submission" date="2023-06" db="EMBL/GenBank/DDBJ databases">
        <authorList>
            <consortium name="Lawrence Berkeley National Laboratory"/>
            <person name="Haridas S."/>
            <person name="Hensen N."/>
            <person name="Bonometti L."/>
            <person name="Westerberg I."/>
            <person name="Brannstrom I.O."/>
            <person name="Guillou S."/>
            <person name="Cros-Aarteil S."/>
            <person name="Calhoun S."/>
            <person name="Kuo A."/>
            <person name="Mondo S."/>
            <person name="Pangilinan J."/>
            <person name="Riley R."/>
            <person name="LaButti K."/>
            <person name="Andreopoulos B."/>
            <person name="Lipzen A."/>
            <person name="Chen C."/>
            <person name="Yanf M."/>
            <person name="Daum C."/>
            <person name="Ng V."/>
            <person name="Clum A."/>
            <person name="Steindorff A."/>
            <person name="Ohm R."/>
            <person name="Martin F."/>
            <person name="Silar P."/>
            <person name="Natvig D."/>
            <person name="Lalanne C."/>
            <person name="Gautier V."/>
            <person name="Ament-velasquez S.L."/>
            <person name="Kruys A."/>
            <person name="Hutchinson M.I."/>
            <person name="Powell A.J."/>
            <person name="Barry K."/>
            <person name="Miller A.N."/>
            <person name="Grigoriev I.V."/>
            <person name="Debuchy R."/>
            <person name="Gladieux P."/>
            <person name="Thoren M.H."/>
            <person name="Johannesson H."/>
        </authorList>
    </citation>
    <scope>NUCLEOTIDE SEQUENCE</scope>
    <source>
        <strain evidence="3">CBS 232.78</strain>
    </source>
</reference>
<dbReference type="PANTHER" id="PTHR38791">
    <property type="entry name" value="ZN(II)2CYS6 TRANSCRIPTION FACTOR (EUROFUNG)-RELATED-RELATED"/>
    <property type="match status" value="1"/>
</dbReference>
<dbReference type="GO" id="GO:0000981">
    <property type="term" value="F:DNA-binding transcription factor activity, RNA polymerase II-specific"/>
    <property type="evidence" value="ECO:0007669"/>
    <property type="project" value="InterPro"/>
</dbReference>
<reference evidence="3" key="1">
    <citation type="journal article" date="2023" name="Mol. Phylogenet. Evol.">
        <title>Genome-scale phylogeny and comparative genomics of the fungal order Sordariales.</title>
        <authorList>
            <person name="Hensen N."/>
            <person name="Bonometti L."/>
            <person name="Westerberg I."/>
            <person name="Brannstrom I.O."/>
            <person name="Guillou S."/>
            <person name="Cros-Aarteil S."/>
            <person name="Calhoun S."/>
            <person name="Haridas S."/>
            <person name="Kuo A."/>
            <person name="Mondo S."/>
            <person name="Pangilinan J."/>
            <person name="Riley R."/>
            <person name="LaButti K."/>
            <person name="Andreopoulos B."/>
            <person name="Lipzen A."/>
            <person name="Chen C."/>
            <person name="Yan M."/>
            <person name="Daum C."/>
            <person name="Ng V."/>
            <person name="Clum A."/>
            <person name="Steindorff A."/>
            <person name="Ohm R.A."/>
            <person name="Martin F."/>
            <person name="Silar P."/>
            <person name="Natvig D.O."/>
            <person name="Lalanne C."/>
            <person name="Gautier V."/>
            <person name="Ament-Velasquez S.L."/>
            <person name="Kruys A."/>
            <person name="Hutchinson M.I."/>
            <person name="Powell A.J."/>
            <person name="Barry K."/>
            <person name="Miller A.N."/>
            <person name="Grigoriev I.V."/>
            <person name="Debuchy R."/>
            <person name="Gladieux P."/>
            <person name="Hiltunen Thoren M."/>
            <person name="Johannesson H."/>
        </authorList>
    </citation>
    <scope>NUCLEOTIDE SEQUENCE</scope>
    <source>
        <strain evidence="3">CBS 232.78</strain>
    </source>
</reference>
<organism evidence="3 4">
    <name type="scientific">Podospora didyma</name>
    <dbReference type="NCBI Taxonomy" id="330526"/>
    <lineage>
        <taxon>Eukaryota</taxon>
        <taxon>Fungi</taxon>
        <taxon>Dikarya</taxon>
        <taxon>Ascomycota</taxon>
        <taxon>Pezizomycotina</taxon>
        <taxon>Sordariomycetes</taxon>
        <taxon>Sordariomycetidae</taxon>
        <taxon>Sordariales</taxon>
        <taxon>Podosporaceae</taxon>
        <taxon>Podospora</taxon>
    </lineage>
</organism>
<accession>A0AAE0P7Z7</accession>
<protein>
    <recommendedName>
        <fullName evidence="2">Zn(2)-C6 fungal-type domain-containing protein</fullName>
    </recommendedName>
</protein>
<dbReference type="GO" id="GO:0008270">
    <property type="term" value="F:zinc ion binding"/>
    <property type="evidence" value="ECO:0007669"/>
    <property type="project" value="InterPro"/>
</dbReference>